<evidence type="ECO:0000313" key="4">
    <source>
        <dbReference type="Proteomes" id="UP001108025"/>
    </source>
</evidence>
<dbReference type="Proteomes" id="UP001108025">
    <property type="component" value="Unassembled WGS sequence"/>
</dbReference>
<dbReference type="EMBL" id="JAJNAY010000001">
    <property type="protein sequence ID" value="MCD1116572.1"/>
    <property type="molecule type" value="Genomic_DNA"/>
</dbReference>
<organism evidence="3 4">
    <name type="scientific">Chryseobacterium turcicum</name>
    <dbReference type="NCBI Taxonomy" id="2898076"/>
    <lineage>
        <taxon>Bacteria</taxon>
        <taxon>Pseudomonadati</taxon>
        <taxon>Bacteroidota</taxon>
        <taxon>Flavobacteriia</taxon>
        <taxon>Flavobacteriales</taxon>
        <taxon>Weeksellaceae</taxon>
        <taxon>Chryseobacterium group</taxon>
        <taxon>Chryseobacterium</taxon>
    </lineage>
</organism>
<keyword evidence="4" id="KW-1185">Reference proteome</keyword>
<dbReference type="RefSeq" id="WP_230668319.1">
    <property type="nucleotide sequence ID" value="NZ_JAJNAY010000001.1"/>
</dbReference>
<comment type="similarity">
    <text evidence="1">Belongs to the barstar family.</text>
</comment>
<feature type="domain" description="Barstar (barnase inhibitor)" evidence="2">
    <location>
        <begin position="153"/>
        <end position="231"/>
    </location>
</feature>
<dbReference type="InterPro" id="IPR000468">
    <property type="entry name" value="Barstar"/>
</dbReference>
<reference evidence="3" key="1">
    <citation type="submission" date="2021-11" db="EMBL/GenBank/DDBJ databases">
        <title>Description of novel Chryseobacterium species.</title>
        <authorList>
            <person name="Saticioglu I.B."/>
            <person name="Ay H."/>
            <person name="Altun S."/>
            <person name="Duman M."/>
        </authorList>
    </citation>
    <scope>NUCLEOTIDE SEQUENCE</scope>
    <source>
        <strain evidence="3">C-17</strain>
    </source>
</reference>
<accession>A0A9Q3V1E5</accession>
<sequence>MFAFALDTLEKPQIITYIEQVKNLENNNKNFGYRQLRLMNVENPAQLALEIEKATANFDNQGFIYLLNKDNTILTGTFISDIKILKSEKNNLSLSAYVWHQPKGYYKAWKMKMNKQINNKNIWKNFKKDELQGWLVFALNNTFYENSKENLKIQIDGNNFHNLDEFFCNLGEEINGIAGYFGRNIPAFYNCLRGDFGVGSIEELTWKNHLKSMKIFKTKFNEILRIFEDFNVKINLQ</sequence>
<proteinExistence type="inferred from homology"/>
<dbReference type="Gene3D" id="3.30.370.10">
    <property type="entry name" value="Barstar-like"/>
    <property type="match status" value="1"/>
</dbReference>
<evidence type="ECO:0000256" key="1">
    <source>
        <dbReference type="ARBA" id="ARBA00006845"/>
    </source>
</evidence>
<gene>
    <name evidence="3" type="ORF">LO744_06865</name>
</gene>
<evidence type="ECO:0000259" key="2">
    <source>
        <dbReference type="Pfam" id="PF01337"/>
    </source>
</evidence>
<comment type="caution">
    <text evidence="3">The sequence shown here is derived from an EMBL/GenBank/DDBJ whole genome shotgun (WGS) entry which is preliminary data.</text>
</comment>
<dbReference type="Pfam" id="PF01337">
    <property type="entry name" value="Barstar"/>
    <property type="match status" value="1"/>
</dbReference>
<dbReference type="AlphaFoldDB" id="A0A9Q3V1E5"/>
<protein>
    <submittedName>
        <fullName evidence="3">Barstar family protein</fullName>
    </submittedName>
</protein>
<dbReference type="InterPro" id="IPR035905">
    <property type="entry name" value="Barstar-like_sf"/>
</dbReference>
<dbReference type="SUPFAM" id="SSF52038">
    <property type="entry name" value="Barstar-related"/>
    <property type="match status" value="1"/>
</dbReference>
<evidence type="ECO:0000313" key="3">
    <source>
        <dbReference type="EMBL" id="MCD1116572.1"/>
    </source>
</evidence>
<name>A0A9Q3V1E5_9FLAO</name>